<geneLocation type="plasmid" evidence="2">
    <name>unnamed</name>
</geneLocation>
<evidence type="ECO:0000256" key="1">
    <source>
        <dbReference type="SAM" id="Phobius"/>
    </source>
</evidence>
<gene>
    <name evidence="2" type="ORF">MKJ03_03850</name>
</gene>
<evidence type="ECO:0000313" key="3">
    <source>
        <dbReference type="Proteomes" id="UP001522662"/>
    </source>
</evidence>
<comment type="caution">
    <text evidence="2">The sequence shown here is derived from an EMBL/GenBank/DDBJ whole genome shotgun (WGS) entry which is preliminary data.</text>
</comment>
<feature type="transmembrane region" description="Helical" evidence="1">
    <location>
        <begin position="12"/>
        <end position="30"/>
    </location>
</feature>
<dbReference type="Proteomes" id="UP001522662">
    <property type="component" value="Unassembled WGS sequence"/>
</dbReference>
<name>A0ABT0CWA6_9HYPH</name>
<dbReference type="EMBL" id="JALAYX010000001">
    <property type="protein sequence ID" value="MCJ8237447.1"/>
    <property type="molecule type" value="Genomic_DNA"/>
</dbReference>
<evidence type="ECO:0000313" key="2">
    <source>
        <dbReference type="EMBL" id="MCJ8237447.1"/>
    </source>
</evidence>
<organism evidence="2 3">
    <name type="scientific">Peteryoungia algae</name>
    <dbReference type="NCBI Taxonomy" id="2919917"/>
    <lineage>
        <taxon>Bacteria</taxon>
        <taxon>Pseudomonadati</taxon>
        <taxon>Pseudomonadota</taxon>
        <taxon>Alphaproteobacteria</taxon>
        <taxon>Hyphomicrobiales</taxon>
        <taxon>Rhizobiaceae</taxon>
        <taxon>Peteryoungia</taxon>
    </lineage>
</organism>
<keyword evidence="2" id="KW-0614">Plasmid</keyword>
<sequence length="52" mass="5801">MQRAHRKAHGWIWTVLAIALPLALAIAFISKPKLSMDAPPIRLDAGDRQEQP</sequence>
<reference evidence="2 3" key="1">
    <citation type="submission" date="2022-03" db="EMBL/GenBank/DDBJ databases">
        <title>Rhizobium SSM4.3 sp. nov., isolated from Sediment (Gouqi Island).</title>
        <authorList>
            <person name="Chen G."/>
        </authorList>
    </citation>
    <scope>NUCLEOTIDE SEQUENCE [LARGE SCALE GENOMIC DNA]</scope>
    <source>
        <strain evidence="2 3">SSM4.3</strain>
        <plasmid evidence="2">unnamed</plasmid>
    </source>
</reference>
<dbReference type="RefSeq" id="WP_245134865.1">
    <property type="nucleotide sequence ID" value="NZ_CP128477.1"/>
</dbReference>
<accession>A0ABT0CWA6</accession>
<proteinExistence type="predicted"/>
<keyword evidence="1" id="KW-0472">Membrane</keyword>
<keyword evidence="3" id="KW-1185">Reference proteome</keyword>
<protein>
    <submittedName>
        <fullName evidence="2">Uncharacterized protein</fullName>
    </submittedName>
</protein>
<keyword evidence="1" id="KW-1133">Transmembrane helix</keyword>
<keyword evidence="1" id="KW-0812">Transmembrane</keyword>